<dbReference type="SFLD" id="SFLDG00358">
    <property type="entry name" value="Main_(cytGST)"/>
    <property type="match status" value="1"/>
</dbReference>
<keyword evidence="4" id="KW-1185">Reference proteome</keyword>
<dbReference type="Gene3D" id="3.40.30.10">
    <property type="entry name" value="Glutaredoxin"/>
    <property type="match status" value="1"/>
</dbReference>
<dbReference type="Proteomes" id="UP001595683">
    <property type="component" value="Unassembled WGS sequence"/>
</dbReference>
<dbReference type="EMBL" id="JBHRYE010000020">
    <property type="protein sequence ID" value="MFC3672147.1"/>
    <property type="molecule type" value="Genomic_DNA"/>
</dbReference>
<dbReference type="InterPro" id="IPR040079">
    <property type="entry name" value="Glutathione_S-Trfase"/>
</dbReference>
<dbReference type="SFLD" id="SFLDS00019">
    <property type="entry name" value="Glutathione_Transferase_(cytos"/>
    <property type="match status" value="1"/>
</dbReference>
<dbReference type="PANTHER" id="PTHR44051:SF2">
    <property type="entry name" value="HYPOTHETICAL GLUTATHIONE S-TRANSFERASE LIKE PROTEIN"/>
    <property type="match status" value="1"/>
</dbReference>
<comment type="caution">
    <text evidence="3">The sequence shown here is derived from an EMBL/GenBank/DDBJ whole genome shotgun (WGS) entry which is preliminary data.</text>
</comment>
<dbReference type="InterPro" id="IPR036249">
    <property type="entry name" value="Thioredoxin-like_sf"/>
</dbReference>
<organism evidence="3 4">
    <name type="scientific">Novosphingobium pokkalii</name>
    <dbReference type="NCBI Taxonomy" id="1770194"/>
    <lineage>
        <taxon>Bacteria</taxon>
        <taxon>Pseudomonadati</taxon>
        <taxon>Pseudomonadota</taxon>
        <taxon>Alphaproteobacteria</taxon>
        <taxon>Sphingomonadales</taxon>
        <taxon>Sphingomonadaceae</taxon>
        <taxon>Novosphingobium</taxon>
    </lineage>
</organism>
<protein>
    <submittedName>
        <fullName evidence="3">Glutathione S-transferase family protein</fullName>
    </submittedName>
</protein>
<dbReference type="InterPro" id="IPR036282">
    <property type="entry name" value="Glutathione-S-Trfase_C_sf"/>
</dbReference>
<dbReference type="Gene3D" id="1.20.1050.10">
    <property type="match status" value="1"/>
</dbReference>
<evidence type="ECO:0000259" key="1">
    <source>
        <dbReference type="PROSITE" id="PS50404"/>
    </source>
</evidence>
<dbReference type="PROSITE" id="PS50405">
    <property type="entry name" value="GST_CTER"/>
    <property type="match status" value="1"/>
</dbReference>
<dbReference type="Pfam" id="PF00043">
    <property type="entry name" value="GST_C"/>
    <property type="match status" value="1"/>
</dbReference>
<dbReference type="InterPro" id="IPR004045">
    <property type="entry name" value="Glutathione_S-Trfase_N"/>
</dbReference>
<dbReference type="SUPFAM" id="SSF52833">
    <property type="entry name" value="Thioredoxin-like"/>
    <property type="match status" value="1"/>
</dbReference>
<name>A0ABV7V5H3_9SPHN</name>
<feature type="domain" description="GST N-terminal" evidence="1">
    <location>
        <begin position="1"/>
        <end position="80"/>
    </location>
</feature>
<evidence type="ECO:0000313" key="3">
    <source>
        <dbReference type="EMBL" id="MFC3672147.1"/>
    </source>
</evidence>
<dbReference type="InterPro" id="IPR004046">
    <property type="entry name" value="GST_C"/>
</dbReference>
<dbReference type="PANTHER" id="PTHR44051">
    <property type="entry name" value="GLUTATHIONE S-TRANSFERASE-RELATED"/>
    <property type="match status" value="1"/>
</dbReference>
<dbReference type="PROSITE" id="PS50404">
    <property type="entry name" value="GST_NTER"/>
    <property type="match status" value="1"/>
</dbReference>
<evidence type="ECO:0000259" key="2">
    <source>
        <dbReference type="PROSITE" id="PS50405"/>
    </source>
</evidence>
<feature type="domain" description="GST C-terminal" evidence="2">
    <location>
        <begin position="85"/>
        <end position="204"/>
    </location>
</feature>
<dbReference type="SFLD" id="SFLDG01151">
    <property type="entry name" value="Main.2:_Nu-like"/>
    <property type="match status" value="1"/>
</dbReference>
<dbReference type="InterPro" id="IPR010987">
    <property type="entry name" value="Glutathione-S-Trfase_C-like"/>
</dbReference>
<evidence type="ECO:0000313" key="4">
    <source>
        <dbReference type="Proteomes" id="UP001595683"/>
    </source>
</evidence>
<reference evidence="4" key="1">
    <citation type="journal article" date="2019" name="Int. J. Syst. Evol. Microbiol.">
        <title>The Global Catalogue of Microorganisms (GCM) 10K type strain sequencing project: providing services to taxonomists for standard genome sequencing and annotation.</title>
        <authorList>
            <consortium name="The Broad Institute Genomics Platform"/>
            <consortium name="The Broad Institute Genome Sequencing Center for Infectious Disease"/>
            <person name="Wu L."/>
            <person name="Ma J."/>
        </authorList>
    </citation>
    <scope>NUCLEOTIDE SEQUENCE [LARGE SCALE GENOMIC DNA]</scope>
    <source>
        <strain evidence="4">KCTC 42224</strain>
    </source>
</reference>
<dbReference type="CDD" id="cd03056">
    <property type="entry name" value="GST_N_4"/>
    <property type="match status" value="1"/>
</dbReference>
<proteinExistence type="predicted"/>
<dbReference type="SUPFAM" id="SSF47616">
    <property type="entry name" value="GST C-terminal domain-like"/>
    <property type="match status" value="1"/>
</dbReference>
<gene>
    <name evidence="3" type="ORF">ACFOOT_12010</name>
</gene>
<sequence length="204" mass="22089">MKLYHHPLSGHSHRARLFLSLLGLDHELIEVDLAARAHKAPAFLALSPFGEIPVLEDGQTVIADSNAILVYLARKTETDAWLPKDIATEAEVQRWLSIAAGKLAYGACAARLITVFGASFDADEVISRAHDTLVVVEKTLATRTWLAATTSPSIADVALYSYIARAPEGNVDLAPYPLTCAWLQRVEALEGFVPFQTTPAGLTV</sequence>
<accession>A0ABV7V5H3</accession>
<dbReference type="CDD" id="cd03206">
    <property type="entry name" value="GST_C_7"/>
    <property type="match status" value="1"/>
</dbReference>
<dbReference type="Pfam" id="PF13409">
    <property type="entry name" value="GST_N_2"/>
    <property type="match status" value="1"/>
</dbReference>
<dbReference type="RefSeq" id="WP_191325549.1">
    <property type="nucleotide sequence ID" value="NZ_BMZP01000019.1"/>
</dbReference>